<protein>
    <submittedName>
        <fullName evidence="2">Uncharacterized protein</fullName>
    </submittedName>
</protein>
<evidence type="ECO:0000256" key="1">
    <source>
        <dbReference type="SAM" id="MobiDB-lite"/>
    </source>
</evidence>
<dbReference type="PANTHER" id="PTHR33356:SF34">
    <property type="match status" value="1"/>
</dbReference>
<evidence type="ECO:0000313" key="2">
    <source>
        <dbReference type="EMBL" id="RQO92011.1"/>
    </source>
</evidence>
<reference evidence="2 3" key="1">
    <citation type="journal article" date="2006" name="Science">
        <title>The genome of black cottonwood, Populus trichocarpa (Torr. &amp; Gray).</title>
        <authorList>
            <person name="Tuskan G.A."/>
            <person name="Difazio S."/>
            <person name="Jansson S."/>
            <person name="Bohlmann J."/>
            <person name="Grigoriev I."/>
            <person name="Hellsten U."/>
            <person name="Putnam N."/>
            <person name="Ralph S."/>
            <person name="Rombauts S."/>
            <person name="Salamov A."/>
            <person name="Schein J."/>
            <person name="Sterck L."/>
            <person name="Aerts A."/>
            <person name="Bhalerao R.R."/>
            <person name="Bhalerao R.P."/>
            <person name="Blaudez D."/>
            <person name="Boerjan W."/>
            <person name="Brun A."/>
            <person name="Brunner A."/>
            <person name="Busov V."/>
            <person name="Campbell M."/>
            <person name="Carlson J."/>
            <person name="Chalot M."/>
            <person name="Chapman J."/>
            <person name="Chen G.L."/>
            <person name="Cooper D."/>
            <person name="Coutinho P.M."/>
            <person name="Couturier J."/>
            <person name="Covert S."/>
            <person name="Cronk Q."/>
            <person name="Cunningham R."/>
            <person name="Davis J."/>
            <person name="Degroeve S."/>
            <person name="Dejardin A."/>
            <person name="Depamphilis C."/>
            <person name="Detter J."/>
            <person name="Dirks B."/>
            <person name="Dubchak I."/>
            <person name="Duplessis S."/>
            <person name="Ehlting J."/>
            <person name="Ellis B."/>
            <person name="Gendler K."/>
            <person name="Goodstein D."/>
            <person name="Gribskov M."/>
            <person name="Grimwood J."/>
            <person name="Groover A."/>
            <person name="Gunter L."/>
            <person name="Hamberger B."/>
            <person name="Heinze B."/>
            <person name="Helariutta Y."/>
            <person name="Henrissat B."/>
            <person name="Holligan D."/>
            <person name="Holt R."/>
            <person name="Huang W."/>
            <person name="Islam-Faridi N."/>
            <person name="Jones S."/>
            <person name="Jones-Rhoades M."/>
            <person name="Jorgensen R."/>
            <person name="Joshi C."/>
            <person name="Kangasjarvi J."/>
            <person name="Karlsson J."/>
            <person name="Kelleher C."/>
            <person name="Kirkpatrick R."/>
            <person name="Kirst M."/>
            <person name="Kohler A."/>
            <person name="Kalluri U."/>
            <person name="Larimer F."/>
            <person name="Leebens-Mack J."/>
            <person name="Leple J.C."/>
            <person name="Locascio P."/>
            <person name="Lou Y."/>
            <person name="Lucas S."/>
            <person name="Martin F."/>
            <person name="Montanini B."/>
            <person name="Napoli C."/>
            <person name="Nelson D.R."/>
            <person name="Nelson C."/>
            <person name="Nieminen K."/>
            <person name="Nilsson O."/>
            <person name="Pereda V."/>
            <person name="Peter G."/>
            <person name="Philippe R."/>
            <person name="Pilate G."/>
            <person name="Poliakov A."/>
            <person name="Razumovskaya J."/>
            <person name="Richardson P."/>
            <person name="Rinaldi C."/>
            <person name="Ritland K."/>
            <person name="Rouze P."/>
            <person name="Ryaboy D."/>
            <person name="Schmutz J."/>
            <person name="Schrader J."/>
            <person name="Segerman B."/>
            <person name="Shin H."/>
            <person name="Siddiqui A."/>
            <person name="Sterky F."/>
            <person name="Terry A."/>
            <person name="Tsai C.J."/>
            <person name="Uberbacher E."/>
            <person name="Unneberg P."/>
            <person name="Vahala J."/>
            <person name="Wall K."/>
            <person name="Wessler S."/>
            <person name="Yang G."/>
            <person name="Yin T."/>
            <person name="Douglas C."/>
            <person name="Marra M."/>
            <person name="Sandberg G."/>
            <person name="Van de Peer Y."/>
            <person name="Rokhsar D."/>
        </authorList>
    </citation>
    <scope>NUCLEOTIDE SEQUENCE [LARGE SCALE GENOMIC DNA]</scope>
    <source>
        <strain evidence="3">cv. Nisqually</strain>
    </source>
</reference>
<dbReference type="AlphaFoldDB" id="A0A3N7FZU9"/>
<sequence length="278" mass="31631">MDPNVHVTSRNQNRTPPPPVFSLYKTTRVLRKIIPIAIRFSSFYLMDQQHLDDDEAKHWLPSHMFLSEAIPSRYTANSHYLSSNMDHHLPALLHRPSAPEATPCSQCIRPVVPDVSVNHLLPAYHDLGFSRGVEVGQRLCGNGTGQLSTRFDPVYSFQVKQRVDDFYLETRARVLQRQQNRLLQNQIYPSQANVIGLGGGYMKESGGTGVFHPRIVNPTTRTSTNVLKKKQAAAGPRNRQESPLTQQRNDRKRVGVSKQEDCYYHLSPEMALPQDWAY</sequence>
<feature type="region of interest" description="Disordered" evidence="1">
    <location>
        <begin position="223"/>
        <end position="256"/>
    </location>
</feature>
<dbReference type="EMBL" id="CM009295">
    <property type="protein sequence ID" value="RQO92011.1"/>
    <property type="molecule type" value="Genomic_DNA"/>
</dbReference>
<dbReference type="PANTHER" id="PTHR33356">
    <property type="entry name" value="TIP41-LIKE PROTEIN"/>
    <property type="match status" value="1"/>
</dbReference>
<organism evidence="2 3">
    <name type="scientific">Populus trichocarpa</name>
    <name type="common">Western balsam poplar</name>
    <name type="synonym">Populus balsamifera subsp. trichocarpa</name>
    <dbReference type="NCBI Taxonomy" id="3694"/>
    <lineage>
        <taxon>Eukaryota</taxon>
        <taxon>Viridiplantae</taxon>
        <taxon>Streptophyta</taxon>
        <taxon>Embryophyta</taxon>
        <taxon>Tracheophyta</taxon>
        <taxon>Spermatophyta</taxon>
        <taxon>Magnoliopsida</taxon>
        <taxon>eudicotyledons</taxon>
        <taxon>Gunneridae</taxon>
        <taxon>Pentapetalae</taxon>
        <taxon>rosids</taxon>
        <taxon>fabids</taxon>
        <taxon>Malpighiales</taxon>
        <taxon>Salicaceae</taxon>
        <taxon>Saliceae</taxon>
        <taxon>Populus</taxon>
    </lineage>
</organism>
<accession>A0A3N7FZU9</accession>
<dbReference type="InParanoid" id="A0A3N7FZU9"/>
<name>A0A3N7FZU9_POPTR</name>
<evidence type="ECO:0000313" key="3">
    <source>
        <dbReference type="Proteomes" id="UP000006729"/>
    </source>
</evidence>
<proteinExistence type="predicted"/>
<gene>
    <name evidence="2" type="ORF">POPTR_006G203800</name>
</gene>
<dbReference type="Proteomes" id="UP000006729">
    <property type="component" value="Chromosome 6"/>
</dbReference>
<keyword evidence="3" id="KW-1185">Reference proteome</keyword>